<dbReference type="VEuPathDB" id="FungiDB:I7I53_08149"/>
<protein>
    <submittedName>
        <fullName evidence="1">Uncharacterized protein</fullName>
    </submittedName>
</protein>
<evidence type="ECO:0000313" key="1">
    <source>
        <dbReference type="EMBL" id="QSS52493.1"/>
    </source>
</evidence>
<dbReference type="EMBL" id="CP069103">
    <property type="protein sequence ID" value="QSS52493.1"/>
    <property type="molecule type" value="Genomic_DNA"/>
</dbReference>
<gene>
    <name evidence="1" type="ORF">I7I53_08149</name>
</gene>
<sequence>MPANGGSKYMYSNYMCSTYVLHIEQQYITLLCGTVRHLGSLNPIKFSALPSSEVDRRFEEYLDRRGAGVLVSMGRSCFQEALVYHEHG</sequence>
<proteinExistence type="predicted"/>
<accession>A0A8A1LIL9</accession>
<reference evidence="1" key="1">
    <citation type="submission" date="2021-01" db="EMBL/GenBank/DDBJ databases">
        <title>Chromosome-level genome assembly of a human fungal pathogen reveals clustering of transcriptionally co-regulated genes.</title>
        <authorList>
            <person name="Voorhies M."/>
            <person name="Cohen S."/>
            <person name="Shea T.P."/>
            <person name="Petrus S."/>
            <person name="Munoz J.F."/>
            <person name="Poplawski S."/>
            <person name="Goldman W.E."/>
            <person name="Michael T."/>
            <person name="Cuomo C.A."/>
            <person name="Sil A."/>
            <person name="Beyhan S."/>
        </authorList>
    </citation>
    <scope>NUCLEOTIDE SEQUENCE</scope>
    <source>
        <strain evidence="1">H88</strain>
    </source>
</reference>
<dbReference type="Proteomes" id="UP000663419">
    <property type="component" value="Chromosome 2"/>
</dbReference>
<name>A0A8A1LIL9_AJEC8</name>
<organism evidence="1 2">
    <name type="scientific">Ajellomyces capsulatus (strain H88)</name>
    <name type="common">Darling's disease fungus</name>
    <name type="synonym">Histoplasma capsulatum</name>
    <dbReference type="NCBI Taxonomy" id="544711"/>
    <lineage>
        <taxon>Eukaryota</taxon>
        <taxon>Fungi</taxon>
        <taxon>Dikarya</taxon>
        <taxon>Ascomycota</taxon>
        <taxon>Pezizomycotina</taxon>
        <taxon>Eurotiomycetes</taxon>
        <taxon>Eurotiomycetidae</taxon>
        <taxon>Onygenales</taxon>
        <taxon>Ajellomycetaceae</taxon>
        <taxon>Histoplasma</taxon>
    </lineage>
</organism>
<evidence type="ECO:0000313" key="2">
    <source>
        <dbReference type="Proteomes" id="UP000663419"/>
    </source>
</evidence>
<dbReference type="AlphaFoldDB" id="A0A8A1LIL9"/>